<reference evidence="1" key="1">
    <citation type="submission" date="2014-09" db="EMBL/GenBank/DDBJ databases">
        <authorList>
            <person name="Magalhaes I.L.F."/>
            <person name="Oliveira U."/>
            <person name="Santos F.R."/>
            <person name="Vidigal T.H.D.A."/>
            <person name="Brescovit A.D."/>
            <person name="Santos A.J."/>
        </authorList>
    </citation>
    <scope>NUCLEOTIDE SEQUENCE</scope>
    <source>
        <tissue evidence="1">Shoot tissue taken approximately 20 cm above the soil surface</tissue>
    </source>
</reference>
<evidence type="ECO:0000313" key="1">
    <source>
        <dbReference type="EMBL" id="JAD53280.1"/>
    </source>
</evidence>
<organism evidence="1">
    <name type="scientific">Arundo donax</name>
    <name type="common">Giant reed</name>
    <name type="synonym">Donax arundinaceus</name>
    <dbReference type="NCBI Taxonomy" id="35708"/>
    <lineage>
        <taxon>Eukaryota</taxon>
        <taxon>Viridiplantae</taxon>
        <taxon>Streptophyta</taxon>
        <taxon>Embryophyta</taxon>
        <taxon>Tracheophyta</taxon>
        <taxon>Spermatophyta</taxon>
        <taxon>Magnoliopsida</taxon>
        <taxon>Liliopsida</taxon>
        <taxon>Poales</taxon>
        <taxon>Poaceae</taxon>
        <taxon>PACMAD clade</taxon>
        <taxon>Arundinoideae</taxon>
        <taxon>Arundineae</taxon>
        <taxon>Arundo</taxon>
    </lineage>
</organism>
<dbReference type="AlphaFoldDB" id="A0A0A9AWJ0"/>
<proteinExistence type="predicted"/>
<name>A0A0A9AWJ0_ARUDO</name>
<protein>
    <submittedName>
        <fullName evidence="1">Uncharacterized protein</fullName>
    </submittedName>
</protein>
<reference evidence="1" key="2">
    <citation type="journal article" date="2015" name="Data Brief">
        <title>Shoot transcriptome of the giant reed, Arundo donax.</title>
        <authorList>
            <person name="Barrero R.A."/>
            <person name="Guerrero F.D."/>
            <person name="Moolhuijzen P."/>
            <person name="Goolsby J.A."/>
            <person name="Tidwell J."/>
            <person name="Bellgard S.E."/>
            <person name="Bellgard M.I."/>
        </authorList>
    </citation>
    <scope>NUCLEOTIDE SEQUENCE</scope>
    <source>
        <tissue evidence="1">Shoot tissue taken approximately 20 cm above the soil surface</tissue>
    </source>
</reference>
<sequence length="63" mass="6750">MEDVGSLHNSQQQAETLWPIHFTLVPINMGSSCLYPSKLLSMAALMVPNPSTENAPLLAPADA</sequence>
<accession>A0A0A9AWJ0</accession>
<dbReference type="EMBL" id="GBRH01244615">
    <property type="protein sequence ID" value="JAD53280.1"/>
    <property type="molecule type" value="Transcribed_RNA"/>
</dbReference>